<proteinExistence type="predicted"/>
<dbReference type="Gene3D" id="3.30.9.10">
    <property type="entry name" value="D-Amino Acid Oxidase, subunit A, domain 2"/>
    <property type="match status" value="1"/>
</dbReference>
<dbReference type="PANTHER" id="PTHR13847">
    <property type="entry name" value="SARCOSINE DEHYDROGENASE-RELATED"/>
    <property type="match status" value="1"/>
</dbReference>
<dbReference type="SUPFAM" id="SSF51905">
    <property type="entry name" value="FAD/NAD(P)-binding domain"/>
    <property type="match status" value="1"/>
</dbReference>
<reference evidence="3" key="2">
    <citation type="submission" date="2020-06" db="EMBL/GenBank/DDBJ databases">
        <title>Whole Genome Sequence of Bradyrhizobium sp. Strain 323S2.</title>
        <authorList>
            <person name="Bromfield E.S.P."/>
        </authorList>
    </citation>
    <scope>NUCLEOTIDE SEQUENCE [LARGE SCALE GENOMIC DNA]</scope>
    <source>
        <strain evidence="3">323S2</strain>
    </source>
</reference>
<reference evidence="4 5" key="3">
    <citation type="journal article" date="2022" name="Int. J. Syst. Evol. Microbiol.">
        <title>Strains of Bradyrhizobium barranii sp. nov. associated with legumes native to Canada are symbionts of soybeans and belong to different subspecies (subsp. barranii subsp. nov. and subsp. apii subsp. nov.) and symbiovars (sv. glycinearum and sv. septentrionale).</title>
        <authorList>
            <person name="Bromfield E.S.P."/>
            <person name="Cloutier S."/>
            <person name="Wasai-Hara S."/>
            <person name="Minamisawa K."/>
        </authorList>
    </citation>
    <scope>NUCLEOTIDE SEQUENCE [LARGE SCALE GENOMIC DNA]</scope>
    <source>
        <strain evidence="5">323S2</strain>
        <plasmid evidence="4 5">pBb323S2a</plasmid>
    </source>
</reference>
<keyword evidence="1" id="KW-0560">Oxidoreductase</keyword>
<dbReference type="InterPro" id="IPR006076">
    <property type="entry name" value="FAD-dep_OxRdtase"/>
</dbReference>
<evidence type="ECO:0000259" key="2">
    <source>
        <dbReference type="Pfam" id="PF01266"/>
    </source>
</evidence>
<dbReference type="EMBL" id="JACBFH010000004">
    <property type="protein sequence ID" value="NYY96666.1"/>
    <property type="molecule type" value="Genomic_DNA"/>
</dbReference>
<gene>
    <name evidence="4" type="ORF">G6321_00002080</name>
    <name evidence="3" type="ORF">G6321_52970</name>
</gene>
<evidence type="ECO:0000313" key="4">
    <source>
        <dbReference type="EMBL" id="UGX89568.1"/>
    </source>
</evidence>
<protein>
    <submittedName>
        <fullName evidence="3">FAD-binding oxidoreductase</fullName>
    </submittedName>
</protein>
<sequence>MPETVDCLVVGGGLLGSALAYYLVCSGSTACLVEKDQLNQHASGRNAGSLHFQLEYRMIEHGLDAAKKAAEALPLHLDAAREWSLLSTRIGENVGVLQSGGMMLAETSEQALLLERKTELERSYGLENRMLSSDEIHQRAPYLSSAIVAAALCPLEGKANPRGATLAFAKVAEEFGARIRAGIAVTGVKQQRGRWRTTLSDGSEILARKVAIAAGPWSARIAAMAGIALPVVPIGLMMAATVQVAPFIKHLIQHAGRRLSLNQSAEGTILVGGGWPARLHETGGVYDLDLPPEILPSSIQGNLRAAVSVVPRIGEIPVLRIWSGATLLVADQLPLVGALPRRSDLFIATGGSAFTLGPTYARVLASMILEKPVDLDVSRFDPGRFVSLNNA</sequence>
<dbReference type="InterPro" id="IPR036188">
    <property type="entry name" value="FAD/NAD-bd_sf"/>
</dbReference>
<organism evidence="3">
    <name type="scientific">Bradyrhizobium barranii subsp. barranii</name>
    <dbReference type="NCBI Taxonomy" id="2823807"/>
    <lineage>
        <taxon>Bacteria</taxon>
        <taxon>Pseudomonadati</taxon>
        <taxon>Pseudomonadota</taxon>
        <taxon>Alphaproteobacteria</taxon>
        <taxon>Hyphomicrobiales</taxon>
        <taxon>Nitrobacteraceae</taxon>
        <taxon>Bradyrhizobium</taxon>
        <taxon>Bradyrhizobium barranii</taxon>
    </lineage>
</organism>
<feature type="domain" description="FAD dependent oxidoreductase" evidence="2">
    <location>
        <begin position="6"/>
        <end position="366"/>
    </location>
</feature>
<dbReference type="GO" id="GO:0016491">
    <property type="term" value="F:oxidoreductase activity"/>
    <property type="evidence" value="ECO:0007669"/>
    <property type="project" value="UniProtKB-KW"/>
</dbReference>
<dbReference type="Pfam" id="PF01266">
    <property type="entry name" value="DAO"/>
    <property type="match status" value="1"/>
</dbReference>
<evidence type="ECO:0000256" key="1">
    <source>
        <dbReference type="ARBA" id="ARBA00023002"/>
    </source>
</evidence>
<geneLocation type="plasmid" evidence="4 5">
    <name>pBb323S2a</name>
</geneLocation>
<evidence type="ECO:0000313" key="3">
    <source>
        <dbReference type="EMBL" id="NYY96666.1"/>
    </source>
</evidence>
<evidence type="ECO:0000313" key="5">
    <source>
        <dbReference type="Proteomes" id="UP000564836"/>
    </source>
</evidence>
<dbReference type="Gene3D" id="3.50.50.60">
    <property type="entry name" value="FAD/NAD(P)-binding domain"/>
    <property type="match status" value="1"/>
</dbReference>
<dbReference type="Proteomes" id="UP000564836">
    <property type="component" value="Plasmid pBb323S2a"/>
</dbReference>
<reference evidence="4 5" key="1">
    <citation type="journal article" date="2017" name="Syst. Appl. Microbiol.">
        <title>Soybeans inoculated with root zone soils of Canadian native legumes harbour diverse and novel Bradyrhizobium spp. that possess agricultural potential.</title>
        <authorList>
            <person name="Bromfield E.S.P."/>
            <person name="Cloutier S."/>
            <person name="Tambong J.T."/>
            <person name="Tran Thi T.V."/>
        </authorList>
    </citation>
    <scope>NUCLEOTIDE SEQUENCE [LARGE SCALE GENOMIC DNA]</scope>
    <source>
        <strain evidence="4 5">323S2</strain>
    </source>
</reference>
<dbReference type="RefSeq" id="WP_018273884.1">
    <property type="nucleotide sequence ID" value="NZ_CP049700.1"/>
</dbReference>
<keyword evidence="4" id="KW-0614">Plasmid</keyword>
<dbReference type="EMBL" id="CP088278">
    <property type="protein sequence ID" value="UGX89568.1"/>
    <property type="molecule type" value="Genomic_DNA"/>
</dbReference>
<dbReference type="GeneID" id="92958974"/>
<dbReference type="GO" id="GO:0005737">
    <property type="term" value="C:cytoplasm"/>
    <property type="evidence" value="ECO:0007669"/>
    <property type="project" value="TreeGrafter"/>
</dbReference>
<name>A0A7Z0QLL9_9BRAD</name>
<dbReference type="PANTHER" id="PTHR13847:SF287">
    <property type="entry name" value="FAD-DEPENDENT OXIDOREDUCTASE DOMAIN-CONTAINING PROTEIN 1"/>
    <property type="match status" value="1"/>
</dbReference>
<dbReference type="AlphaFoldDB" id="A0A7Z0QLL9"/>
<accession>A0A7Z0QLL9</accession>